<proteinExistence type="predicted"/>
<name>A0A432YCR9_9GAMM</name>
<dbReference type="Proteomes" id="UP000288127">
    <property type="component" value="Unassembled WGS sequence"/>
</dbReference>
<dbReference type="Gene3D" id="1.10.260.40">
    <property type="entry name" value="lambda repressor-like DNA-binding domains"/>
    <property type="match status" value="1"/>
</dbReference>
<dbReference type="SUPFAM" id="SSF47413">
    <property type="entry name" value="lambda repressor-like DNA-binding domains"/>
    <property type="match status" value="1"/>
</dbReference>
<dbReference type="RefSeq" id="WP_126760402.1">
    <property type="nucleotide sequence ID" value="NZ_PIPZ01000005.1"/>
</dbReference>
<dbReference type="Pfam" id="PF01381">
    <property type="entry name" value="HTH_3"/>
    <property type="match status" value="1"/>
</dbReference>
<evidence type="ECO:0000256" key="1">
    <source>
        <dbReference type="SAM" id="MobiDB-lite"/>
    </source>
</evidence>
<feature type="domain" description="HTH cro/C1-type" evidence="2">
    <location>
        <begin position="11"/>
        <end position="64"/>
    </location>
</feature>
<keyword evidence="4" id="KW-1185">Reference proteome</keyword>
<dbReference type="GO" id="GO:0003677">
    <property type="term" value="F:DNA binding"/>
    <property type="evidence" value="ECO:0007669"/>
    <property type="project" value="InterPro"/>
</dbReference>
<dbReference type="SMART" id="SM00530">
    <property type="entry name" value="HTH_XRE"/>
    <property type="match status" value="1"/>
</dbReference>
<reference evidence="4" key="1">
    <citation type="journal article" date="2018" name="Front. Microbiol.">
        <title>Genome-Based Analysis Reveals the Taxonomy and Diversity of the Family Idiomarinaceae.</title>
        <authorList>
            <person name="Liu Y."/>
            <person name="Lai Q."/>
            <person name="Shao Z."/>
        </authorList>
    </citation>
    <scope>NUCLEOTIDE SEQUENCE [LARGE SCALE GENOMIC DNA]</scope>
    <source>
        <strain evidence="4">PIM1</strain>
    </source>
</reference>
<organism evidence="3 4">
    <name type="scientific">Pseudidiomarina marina</name>
    <dbReference type="NCBI Taxonomy" id="502366"/>
    <lineage>
        <taxon>Bacteria</taxon>
        <taxon>Pseudomonadati</taxon>
        <taxon>Pseudomonadota</taxon>
        <taxon>Gammaproteobacteria</taxon>
        <taxon>Alteromonadales</taxon>
        <taxon>Idiomarinaceae</taxon>
        <taxon>Pseudidiomarina</taxon>
    </lineage>
</organism>
<dbReference type="InterPro" id="IPR010982">
    <property type="entry name" value="Lambda_DNA-bd_dom_sf"/>
</dbReference>
<comment type="caution">
    <text evidence="3">The sequence shown here is derived from an EMBL/GenBank/DDBJ whole genome shotgun (WGS) entry which is preliminary data.</text>
</comment>
<dbReference type="CDD" id="cd00093">
    <property type="entry name" value="HTH_XRE"/>
    <property type="match status" value="1"/>
</dbReference>
<dbReference type="OrthoDB" id="9801039at2"/>
<dbReference type="PROSITE" id="PS50943">
    <property type="entry name" value="HTH_CROC1"/>
    <property type="match status" value="1"/>
</dbReference>
<evidence type="ECO:0000259" key="2">
    <source>
        <dbReference type="PROSITE" id="PS50943"/>
    </source>
</evidence>
<evidence type="ECO:0000313" key="3">
    <source>
        <dbReference type="EMBL" id="RUO58642.1"/>
    </source>
</evidence>
<feature type="region of interest" description="Disordered" evidence="1">
    <location>
        <begin position="72"/>
        <end position="94"/>
    </location>
</feature>
<evidence type="ECO:0000313" key="4">
    <source>
        <dbReference type="Proteomes" id="UP000288127"/>
    </source>
</evidence>
<gene>
    <name evidence="3" type="ORF">CWI76_10990</name>
</gene>
<protein>
    <submittedName>
        <fullName evidence="3">Transcriptional regulator</fullName>
    </submittedName>
</protein>
<accession>A0A432YCR9</accession>
<sequence length="94" mass="10752">MKTLNELSELLISERKKRGLSQKDMRMLIGMSQQQYQRVESGQDLKVSTLLRILVGLGLELAVVDPLNLENQPSTATDTQHENIWANKHKHLED</sequence>
<dbReference type="EMBL" id="PIPZ01000005">
    <property type="protein sequence ID" value="RUO58642.1"/>
    <property type="molecule type" value="Genomic_DNA"/>
</dbReference>
<dbReference type="AlphaFoldDB" id="A0A432YCR9"/>
<dbReference type="InterPro" id="IPR001387">
    <property type="entry name" value="Cro/C1-type_HTH"/>
</dbReference>